<evidence type="ECO:0000313" key="1">
    <source>
        <dbReference type="EMBL" id="BDD08911.1"/>
    </source>
</evidence>
<keyword evidence="2" id="KW-1185">Reference proteome</keyword>
<reference evidence="1 2" key="1">
    <citation type="submission" date="2021-12" db="EMBL/GenBank/DDBJ databases">
        <title>Genome sequencing of bacteria with rrn-lacking chromosome and rrn-plasmid.</title>
        <authorList>
            <person name="Anda M."/>
            <person name="Iwasaki W."/>
        </authorList>
    </citation>
    <scope>NUCLEOTIDE SEQUENCE [LARGE SCALE GENOMIC DNA]</scope>
    <source>
        <strain evidence="1 2">DSM 100852</strain>
    </source>
</reference>
<name>A0AAU9CJ12_9BACT</name>
<organism evidence="1 2">
    <name type="scientific">Fulvitalea axinellae</name>
    <dbReference type="NCBI Taxonomy" id="1182444"/>
    <lineage>
        <taxon>Bacteria</taxon>
        <taxon>Pseudomonadati</taxon>
        <taxon>Bacteroidota</taxon>
        <taxon>Cytophagia</taxon>
        <taxon>Cytophagales</taxon>
        <taxon>Persicobacteraceae</taxon>
        <taxon>Fulvitalea</taxon>
    </lineage>
</organism>
<gene>
    <name evidence="1" type="ORF">FUAX_13430</name>
</gene>
<proteinExistence type="predicted"/>
<accession>A0AAU9CJ12</accession>
<dbReference type="Proteomes" id="UP001348817">
    <property type="component" value="Chromosome"/>
</dbReference>
<sequence>MKVYELLEALKKRPAMFLGNEYTFDTFNAFMSGYLLFRERDDLKSEEYNDFFDFNYWLLGHIPEHFGQAGGWHWQIKNRNKGNDQNAFREFFEFLDLFKVAKRKREIIEIEPFHFVVSTYNADHEKESEKHVTVSEIHKVTMEYTKTIWMEGYSEGEKVLEIGCLNETEFIKELDIRNIRFKIYEGK</sequence>
<protein>
    <submittedName>
        <fullName evidence="1">Uncharacterized protein</fullName>
    </submittedName>
</protein>
<evidence type="ECO:0000313" key="2">
    <source>
        <dbReference type="Proteomes" id="UP001348817"/>
    </source>
</evidence>
<dbReference type="AlphaFoldDB" id="A0AAU9CJ12"/>
<dbReference type="EMBL" id="AP025314">
    <property type="protein sequence ID" value="BDD08911.1"/>
    <property type="molecule type" value="Genomic_DNA"/>
</dbReference>
<dbReference type="RefSeq" id="WP_338394137.1">
    <property type="nucleotide sequence ID" value="NZ_AP025314.1"/>
</dbReference>
<dbReference type="KEGG" id="fax:FUAX_13430"/>